<reference evidence="2" key="1">
    <citation type="submission" date="2020-05" db="EMBL/GenBank/DDBJ databases">
        <title>Phylogenomic resolution of chytrid fungi.</title>
        <authorList>
            <person name="Stajich J.E."/>
            <person name="Amses K."/>
            <person name="Simmons R."/>
            <person name="Seto K."/>
            <person name="Myers J."/>
            <person name="Bonds A."/>
            <person name="Quandt C.A."/>
            <person name="Barry K."/>
            <person name="Liu P."/>
            <person name="Grigoriev I."/>
            <person name="Longcore J.E."/>
            <person name="James T.Y."/>
        </authorList>
    </citation>
    <scope>NUCLEOTIDE SEQUENCE</scope>
    <source>
        <strain evidence="2">JEL0513</strain>
    </source>
</reference>
<evidence type="ECO:0000313" key="2">
    <source>
        <dbReference type="EMBL" id="KAJ3140925.1"/>
    </source>
</evidence>
<feature type="transmembrane region" description="Helical" evidence="1">
    <location>
        <begin position="83"/>
        <end position="102"/>
    </location>
</feature>
<gene>
    <name evidence="2" type="ORF">HK100_008107</name>
</gene>
<feature type="transmembrane region" description="Helical" evidence="1">
    <location>
        <begin position="55"/>
        <end position="77"/>
    </location>
</feature>
<keyword evidence="3" id="KW-1185">Reference proteome</keyword>
<name>A0AAD5TA31_9FUNG</name>
<dbReference type="Proteomes" id="UP001211907">
    <property type="component" value="Unassembled WGS sequence"/>
</dbReference>
<keyword evidence="1" id="KW-1133">Transmembrane helix</keyword>
<feature type="transmembrane region" description="Helical" evidence="1">
    <location>
        <begin position="25"/>
        <end position="43"/>
    </location>
</feature>
<accession>A0AAD5TA31</accession>
<dbReference type="EMBL" id="JADGJH010000039">
    <property type="protein sequence ID" value="KAJ3140925.1"/>
    <property type="molecule type" value="Genomic_DNA"/>
</dbReference>
<dbReference type="AlphaFoldDB" id="A0AAD5TA31"/>
<evidence type="ECO:0000313" key="3">
    <source>
        <dbReference type="Proteomes" id="UP001211907"/>
    </source>
</evidence>
<keyword evidence="1" id="KW-0472">Membrane</keyword>
<sequence>MNQVIIPSAVVSAVFYSKLPGHETTALPLAAVTIVLNLLILAIEQPIIALVSRMGIFYTNLYIRAGVYALITALSLAQVATQTGGMCLFCAVLTFVRAGIAGETATVPGAKKK</sequence>
<protein>
    <submittedName>
        <fullName evidence="2">Uncharacterized protein</fullName>
    </submittedName>
</protein>
<proteinExistence type="predicted"/>
<evidence type="ECO:0000256" key="1">
    <source>
        <dbReference type="SAM" id="Phobius"/>
    </source>
</evidence>
<comment type="caution">
    <text evidence="2">The sequence shown here is derived from an EMBL/GenBank/DDBJ whole genome shotgun (WGS) entry which is preliminary data.</text>
</comment>
<keyword evidence="1" id="KW-0812">Transmembrane</keyword>
<organism evidence="2 3">
    <name type="scientific">Physocladia obscura</name>
    <dbReference type="NCBI Taxonomy" id="109957"/>
    <lineage>
        <taxon>Eukaryota</taxon>
        <taxon>Fungi</taxon>
        <taxon>Fungi incertae sedis</taxon>
        <taxon>Chytridiomycota</taxon>
        <taxon>Chytridiomycota incertae sedis</taxon>
        <taxon>Chytridiomycetes</taxon>
        <taxon>Chytridiales</taxon>
        <taxon>Chytriomycetaceae</taxon>
        <taxon>Physocladia</taxon>
    </lineage>
</organism>